<feature type="region of interest" description="Disordered" evidence="10">
    <location>
        <begin position="80"/>
        <end position="109"/>
    </location>
</feature>
<evidence type="ECO:0000256" key="1">
    <source>
        <dbReference type="ARBA" id="ARBA00012493"/>
    </source>
</evidence>
<dbReference type="GO" id="GO:0003964">
    <property type="term" value="F:RNA-directed DNA polymerase activity"/>
    <property type="evidence" value="ECO:0007669"/>
    <property type="project" value="UniProtKB-KW"/>
</dbReference>
<reference evidence="12 13" key="1">
    <citation type="submission" date="2019-08" db="EMBL/GenBank/DDBJ databases">
        <title>Bradymonadales sp. TMQ2.</title>
        <authorList>
            <person name="Liang Q."/>
        </authorList>
    </citation>
    <scope>NUCLEOTIDE SEQUENCE [LARGE SCALE GENOMIC DNA]</scope>
    <source>
        <strain evidence="12 13">TMQ2</strain>
    </source>
</reference>
<keyword evidence="4" id="KW-0479">Metal-binding</keyword>
<dbReference type="OrthoDB" id="7055795at2"/>
<organism evidence="12 13">
    <name type="scientific">Lujinxingia vulgaris</name>
    <dbReference type="NCBI Taxonomy" id="2600176"/>
    <lineage>
        <taxon>Bacteria</taxon>
        <taxon>Deltaproteobacteria</taxon>
        <taxon>Bradymonadales</taxon>
        <taxon>Lujinxingiaceae</taxon>
        <taxon>Lujinxingia</taxon>
    </lineage>
</organism>
<keyword evidence="3" id="KW-0548">Nucleotidyltransferase</keyword>
<evidence type="ECO:0000256" key="9">
    <source>
        <dbReference type="ARBA" id="ARBA00048173"/>
    </source>
</evidence>
<dbReference type="PANTHER" id="PTHR34047">
    <property type="entry name" value="NUCLEAR INTRON MATURASE 1, MITOCHONDRIAL-RELATED"/>
    <property type="match status" value="1"/>
</dbReference>
<dbReference type="Pfam" id="PF00078">
    <property type="entry name" value="RVT_1"/>
    <property type="match status" value="1"/>
</dbReference>
<dbReference type="Proteomes" id="UP000321046">
    <property type="component" value="Unassembled WGS sequence"/>
</dbReference>
<dbReference type="AlphaFoldDB" id="A0A5C6X5M5"/>
<dbReference type="PRINTS" id="PR00866">
    <property type="entry name" value="RNADNAPOLMS"/>
</dbReference>
<comment type="similarity">
    <text evidence="8">Belongs to the bacterial reverse transcriptase family.</text>
</comment>
<evidence type="ECO:0000313" key="12">
    <source>
        <dbReference type="EMBL" id="TXD32521.1"/>
    </source>
</evidence>
<feature type="domain" description="Reverse transcriptase" evidence="11">
    <location>
        <begin position="136"/>
        <end position="366"/>
    </location>
</feature>
<dbReference type="EC" id="2.7.7.49" evidence="1"/>
<evidence type="ECO:0000256" key="4">
    <source>
        <dbReference type="ARBA" id="ARBA00022723"/>
    </source>
</evidence>
<evidence type="ECO:0000256" key="7">
    <source>
        <dbReference type="ARBA" id="ARBA00023118"/>
    </source>
</evidence>
<evidence type="ECO:0000256" key="2">
    <source>
        <dbReference type="ARBA" id="ARBA00022679"/>
    </source>
</evidence>
<evidence type="ECO:0000256" key="8">
    <source>
        <dbReference type="ARBA" id="ARBA00034120"/>
    </source>
</evidence>
<comment type="catalytic activity">
    <reaction evidence="9">
        <text>DNA(n) + a 2'-deoxyribonucleoside 5'-triphosphate = DNA(n+1) + diphosphate</text>
        <dbReference type="Rhea" id="RHEA:22508"/>
        <dbReference type="Rhea" id="RHEA-COMP:17339"/>
        <dbReference type="Rhea" id="RHEA-COMP:17340"/>
        <dbReference type="ChEBI" id="CHEBI:33019"/>
        <dbReference type="ChEBI" id="CHEBI:61560"/>
        <dbReference type="ChEBI" id="CHEBI:173112"/>
        <dbReference type="EC" id="2.7.7.49"/>
    </reaction>
</comment>
<dbReference type="GO" id="GO:0046872">
    <property type="term" value="F:metal ion binding"/>
    <property type="evidence" value="ECO:0007669"/>
    <property type="project" value="UniProtKB-KW"/>
</dbReference>
<evidence type="ECO:0000256" key="10">
    <source>
        <dbReference type="SAM" id="MobiDB-lite"/>
    </source>
</evidence>
<dbReference type="PANTHER" id="PTHR34047:SF7">
    <property type="entry name" value="RNA-DIRECTED DNA POLYMERASE"/>
    <property type="match status" value="1"/>
</dbReference>
<name>A0A5C6X5M5_9DELT</name>
<feature type="region of interest" description="Disordered" evidence="10">
    <location>
        <begin position="17"/>
        <end position="36"/>
    </location>
</feature>
<keyword evidence="6 12" id="KW-0695">RNA-directed DNA polymerase</keyword>
<evidence type="ECO:0000256" key="3">
    <source>
        <dbReference type="ARBA" id="ARBA00022695"/>
    </source>
</evidence>
<sequence length="436" mass="48946">MPRAFRRGGTIFRSPRRFSHTVEEAEPERRRSPRGWLTPFAHSARGASMSLWQRLRDWIQPEPPALETSEQASICEERVPPSPGFNRRFTASLRSADPSQTRRRTRSGRLRQRGLPVWRCDDDVARALGLSTSELYHFACHRLADPHLHYVRFTIPKRSGEPRPILAPKPRLKAIQRDLLALVLHRLPVHRAAHAFLPGRSIATNARPHLQREFLLTLDLRDFFGALHVGRVRGFLLAMGYGWEVASTLALLCTEAPRQAVLVHGEQFYTPTASRSLPQGAPTSPMLANAIASRLDRRLSGLARSLGLHYTRYADDLCFSGDDPTHIASLMRLASQIITDEGFEIAADKTRVQRRGQRQQVTGVVVNQTPGAPRARRRRLRAAIHRYAQACARGEDDPTRRRQLEGELAFIHMINPAQARALAAGLPDAPPAASAR</sequence>
<dbReference type="GO" id="GO:0051607">
    <property type="term" value="P:defense response to virus"/>
    <property type="evidence" value="ECO:0007669"/>
    <property type="project" value="UniProtKB-KW"/>
</dbReference>
<dbReference type="CDD" id="cd03487">
    <property type="entry name" value="RT_Bac_retron_II"/>
    <property type="match status" value="1"/>
</dbReference>
<dbReference type="InterPro" id="IPR051083">
    <property type="entry name" value="GrpII_Intron_Splice-Mob/Def"/>
</dbReference>
<dbReference type="PROSITE" id="PS50878">
    <property type="entry name" value="RT_POL"/>
    <property type="match status" value="1"/>
</dbReference>
<proteinExistence type="inferred from homology"/>
<dbReference type="GO" id="GO:0003723">
    <property type="term" value="F:RNA binding"/>
    <property type="evidence" value="ECO:0007669"/>
    <property type="project" value="InterPro"/>
</dbReference>
<evidence type="ECO:0000256" key="5">
    <source>
        <dbReference type="ARBA" id="ARBA00022842"/>
    </source>
</evidence>
<protein>
    <recommendedName>
        <fullName evidence="1">RNA-directed DNA polymerase</fullName>
        <ecNumber evidence="1">2.7.7.49</ecNumber>
    </recommendedName>
</protein>
<dbReference type="SUPFAM" id="SSF56672">
    <property type="entry name" value="DNA/RNA polymerases"/>
    <property type="match status" value="1"/>
</dbReference>
<feature type="compositionally biased region" description="Basic and acidic residues" evidence="10">
    <location>
        <begin position="20"/>
        <end position="30"/>
    </location>
</feature>
<keyword evidence="7" id="KW-0051">Antiviral defense</keyword>
<evidence type="ECO:0000259" key="11">
    <source>
        <dbReference type="PROSITE" id="PS50878"/>
    </source>
</evidence>
<gene>
    <name evidence="12" type="ORF">FRC96_17235</name>
</gene>
<comment type="caution">
    <text evidence="12">The sequence shown here is derived from an EMBL/GenBank/DDBJ whole genome shotgun (WGS) entry which is preliminary data.</text>
</comment>
<dbReference type="InterPro" id="IPR000123">
    <property type="entry name" value="Reverse_transcriptase_msDNA"/>
</dbReference>
<evidence type="ECO:0000256" key="6">
    <source>
        <dbReference type="ARBA" id="ARBA00022918"/>
    </source>
</evidence>
<dbReference type="InterPro" id="IPR043502">
    <property type="entry name" value="DNA/RNA_pol_sf"/>
</dbReference>
<keyword evidence="5" id="KW-0460">Magnesium</keyword>
<accession>A0A5C6X5M5</accession>
<evidence type="ECO:0000313" key="13">
    <source>
        <dbReference type="Proteomes" id="UP000321046"/>
    </source>
</evidence>
<dbReference type="InterPro" id="IPR000477">
    <property type="entry name" value="RT_dom"/>
</dbReference>
<keyword evidence="2" id="KW-0808">Transferase</keyword>
<dbReference type="EMBL" id="VOSL01000126">
    <property type="protein sequence ID" value="TXD32521.1"/>
    <property type="molecule type" value="Genomic_DNA"/>
</dbReference>